<evidence type="ECO:0000256" key="1">
    <source>
        <dbReference type="ARBA" id="ARBA00023015"/>
    </source>
</evidence>
<dbReference type="SUPFAM" id="SSF46894">
    <property type="entry name" value="C-terminal effector domain of the bipartite response regulators"/>
    <property type="match status" value="1"/>
</dbReference>
<sequence length="685" mass="76065">MSLNRAIVETILNLYSERLGLTLYVVNRSGKPVVEPIGIDEMFHELVRRSDAKTEQDFAHYIHDYQFPDRVTAFDFIPGLFSFVRPFSMGNYILFAGTAAEPDVKKKLPEVLRQRYGDGRWETLTAATADWTDDQERRWTSELERAALLLEQSAGGQLPLINSMEGREPDRTAFLQRASGAGSVFDFAGIAEEIDDDLFSITDVQGTAAALAESRFRSGEGFLGRALLGKHESIWEHVQADSRGSLFREKGIDAAYLYCCPITHRDGSPLLFFAGTETSAPSSAAGEQGRLLASMLGTSELLASLKLENEAYRVQLHSLMDLCMTMTYAGDVRKIMYMLVDIGLQLTESTFSYMFVQSPLTGRMQLVSRGRQQPLLEQYAKEAAGRYFHADGYAGTLPSVQLMQDGSAVIECPFLHRGELIGVYGVDGGSLVGEELEKLLAFLQSLSVLGAISLQRAMQRWDDVEEQVITVLESAAAEFDPDARTRSALLTRTADRVLSVMDVPEETVHTVLTVCRLSSYSSLYLSTVLKTRETADAAGEARQLFLYPESWRSASTAAKLIALLFAFAEEEDSTAAKELGIDPELTELFCGIVENHVFQEAEFELDGKQEEAESFSILDADLPLSPREKEVLDQLVKGSTNKEIAGTLFISDHTVKNHITKIFQKLNVADRAQAISKVYQLIYQR</sequence>
<organism evidence="5 6">
    <name type="scientific">Bacillus daqingensis</name>
    <dbReference type="NCBI Taxonomy" id="872396"/>
    <lineage>
        <taxon>Bacteria</taxon>
        <taxon>Bacillati</taxon>
        <taxon>Bacillota</taxon>
        <taxon>Bacilli</taxon>
        <taxon>Bacillales</taxon>
        <taxon>Bacillaceae</taxon>
        <taxon>Bacillus</taxon>
    </lineage>
</organism>
<keyword evidence="1" id="KW-0805">Transcription regulation</keyword>
<dbReference type="CDD" id="cd06170">
    <property type="entry name" value="LuxR_C_like"/>
    <property type="match status" value="1"/>
</dbReference>
<protein>
    <submittedName>
        <fullName evidence="5">LuxR C-terminal-related transcriptional regulator</fullName>
    </submittedName>
</protein>
<dbReference type="PRINTS" id="PR00038">
    <property type="entry name" value="HTHLUXR"/>
</dbReference>
<keyword evidence="6" id="KW-1185">Reference proteome</keyword>
<name>A0ABV9NV41_9BACI</name>
<evidence type="ECO:0000256" key="2">
    <source>
        <dbReference type="ARBA" id="ARBA00023125"/>
    </source>
</evidence>
<dbReference type="PANTHER" id="PTHR44688:SF16">
    <property type="entry name" value="DNA-BINDING TRANSCRIPTIONAL ACTIVATOR DEVR_DOSR"/>
    <property type="match status" value="1"/>
</dbReference>
<feature type="domain" description="HTH luxR-type" evidence="4">
    <location>
        <begin position="617"/>
        <end position="682"/>
    </location>
</feature>
<evidence type="ECO:0000259" key="4">
    <source>
        <dbReference type="PROSITE" id="PS50043"/>
    </source>
</evidence>
<keyword evidence="3" id="KW-0804">Transcription</keyword>
<dbReference type="EMBL" id="JBHSGK010000013">
    <property type="protein sequence ID" value="MFC4737262.1"/>
    <property type="molecule type" value="Genomic_DNA"/>
</dbReference>
<dbReference type="InterPro" id="IPR000792">
    <property type="entry name" value="Tscrpt_reg_LuxR_C"/>
</dbReference>
<evidence type="ECO:0000313" key="6">
    <source>
        <dbReference type="Proteomes" id="UP001595896"/>
    </source>
</evidence>
<evidence type="ECO:0000313" key="5">
    <source>
        <dbReference type="EMBL" id="MFC4737262.1"/>
    </source>
</evidence>
<keyword evidence="2" id="KW-0238">DNA-binding</keyword>
<dbReference type="SMART" id="SM00421">
    <property type="entry name" value="HTH_LUXR"/>
    <property type="match status" value="1"/>
</dbReference>
<dbReference type="Pfam" id="PF00196">
    <property type="entry name" value="GerE"/>
    <property type="match status" value="1"/>
</dbReference>
<accession>A0ABV9NV41</accession>
<dbReference type="PROSITE" id="PS50043">
    <property type="entry name" value="HTH_LUXR_2"/>
    <property type="match status" value="1"/>
</dbReference>
<comment type="caution">
    <text evidence="5">The sequence shown here is derived from an EMBL/GenBank/DDBJ whole genome shotgun (WGS) entry which is preliminary data.</text>
</comment>
<dbReference type="InterPro" id="IPR016032">
    <property type="entry name" value="Sig_transdc_resp-reg_C-effctor"/>
</dbReference>
<evidence type="ECO:0000256" key="3">
    <source>
        <dbReference type="ARBA" id="ARBA00023163"/>
    </source>
</evidence>
<reference evidence="6" key="1">
    <citation type="journal article" date="2019" name="Int. J. Syst. Evol. Microbiol.">
        <title>The Global Catalogue of Microorganisms (GCM) 10K type strain sequencing project: providing services to taxonomists for standard genome sequencing and annotation.</title>
        <authorList>
            <consortium name="The Broad Institute Genomics Platform"/>
            <consortium name="The Broad Institute Genome Sequencing Center for Infectious Disease"/>
            <person name="Wu L."/>
            <person name="Ma J."/>
        </authorList>
    </citation>
    <scope>NUCLEOTIDE SEQUENCE [LARGE SCALE GENOMIC DNA]</scope>
    <source>
        <strain evidence="6">JCM 12165</strain>
    </source>
</reference>
<dbReference type="Gene3D" id="1.10.10.10">
    <property type="entry name" value="Winged helix-like DNA-binding domain superfamily/Winged helix DNA-binding domain"/>
    <property type="match status" value="1"/>
</dbReference>
<dbReference type="RefSeq" id="WP_377909864.1">
    <property type="nucleotide sequence ID" value="NZ_JBHSGK010000013.1"/>
</dbReference>
<dbReference type="Proteomes" id="UP001595896">
    <property type="component" value="Unassembled WGS sequence"/>
</dbReference>
<proteinExistence type="predicted"/>
<dbReference type="InterPro" id="IPR036388">
    <property type="entry name" value="WH-like_DNA-bd_sf"/>
</dbReference>
<dbReference type="PANTHER" id="PTHR44688">
    <property type="entry name" value="DNA-BINDING TRANSCRIPTIONAL ACTIVATOR DEVR_DOSR"/>
    <property type="match status" value="1"/>
</dbReference>
<gene>
    <name evidence="5" type="ORF">ACFO4L_11735</name>
</gene>